<dbReference type="PANTHER" id="PTHR30469:SF33">
    <property type="entry name" value="SLR1207 PROTEIN"/>
    <property type="match status" value="1"/>
</dbReference>
<evidence type="ECO:0000259" key="5">
    <source>
        <dbReference type="Pfam" id="PF25990"/>
    </source>
</evidence>
<dbReference type="Gene3D" id="2.40.50.100">
    <property type="match status" value="1"/>
</dbReference>
<accession>A0A7V2AVE8</accession>
<dbReference type="Proteomes" id="UP000886069">
    <property type="component" value="Unassembled WGS sequence"/>
</dbReference>
<proteinExistence type="inferred from homology"/>
<dbReference type="EMBL" id="DSEC01000422">
    <property type="protein sequence ID" value="HER43990.1"/>
    <property type="molecule type" value="Genomic_DNA"/>
</dbReference>
<evidence type="ECO:0000259" key="4">
    <source>
        <dbReference type="Pfam" id="PF25917"/>
    </source>
</evidence>
<dbReference type="SUPFAM" id="SSF111369">
    <property type="entry name" value="HlyD-like secretion proteins"/>
    <property type="match status" value="1"/>
</dbReference>
<dbReference type="AlphaFoldDB" id="A0A7V2AVE8"/>
<protein>
    <submittedName>
        <fullName evidence="6">Efflux RND transporter periplasmic adaptor subunit</fullName>
    </submittedName>
</protein>
<reference evidence="6" key="1">
    <citation type="journal article" date="2020" name="mSystems">
        <title>Genome- and Community-Level Interaction Insights into Carbon Utilization and Element Cycling Functions of Hydrothermarchaeota in Hydrothermal Sediment.</title>
        <authorList>
            <person name="Zhou Z."/>
            <person name="Liu Y."/>
            <person name="Xu W."/>
            <person name="Pan J."/>
            <person name="Luo Z.H."/>
            <person name="Li M."/>
        </authorList>
    </citation>
    <scope>NUCLEOTIDE SEQUENCE [LARGE SCALE GENOMIC DNA]</scope>
    <source>
        <strain evidence="6">SpSt-1233</strain>
    </source>
</reference>
<dbReference type="Pfam" id="PF25917">
    <property type="entry name" value="BSH_RND"/>
    <property type="match status" value="1"/>
</dbReference>
<evidence type="ECO:0000256" key="2">
    <source>
        <dbReference type="SAM" id="Coils"/>
    </source>
</evidence>
<dbReference type="InterPro" id="IPR058625">
    <property type="entry name" value="MdtA-like_BSH"/>
</dbReference>
<dbReference type="Pfam" id="PF25990">
    <property type="entry name" value="Beta-barrel_YknX"/>
    <property type="match status" value="1"/>
</dbReference>
<sequence>MKRKHWLLIAVAVIVVALILVNLRARRERGLAVQVEEVTRRDISMVISASGSIRPKRQVDVSASSMGRITRVAVEEGQRVEKGQFLLQIDPVQLESAMLQIRASLEAAKANERQAYAQLEQAGNDLERTLALYEQGWRTDQEVDAAKAAYDIAAANREAALHRIAQMEANLKSARHNLEEVTIEAAMDGIITRLNVEEGESAIMGTTNIPGTVLMTIADLSTIETEVEVDETEVVHIKLGDPAKVTLDAFPDTSYAGRVTEIGNSPILSTGAAGQQGIDFKVVITITDTIPNVRPGLSADTEITVAERADVPSIPIQSLTVRREKDLKGREKADSTAAGDPEEGESKEIEGVFVVEGGRAGFRAVEVGISSQKYFEVISGLEEGEKVVSGNYKAIRDLSDGQLVKVSERSDGEK</sequence>
<comment type="caution">
    <text evidence="6">The sequence shown here is derived from an EMBL/GenBank/DDBJ whole genome shotgun (WGS) entry which is preliminary data.</text>
</comment>
<dbReference type="PANTHER" id="PTHR30469">
    <property type="entry name" value="MULTIDRUG RESISTANCE PROTEIN MDTA"/>
    <property type="match status" value="1"/>
</dbReference>
<dbReference type="Gene3D" id="2.40.30.170">
    <property type="match status" value="1"/>
</dbReference>
<feature type="domain" description="Multidrug resistance protein MdtA-like barrel-sandwich hybrid" evidence="4">
    <location>
        <begin position="57"/>
        <end position="208"/>
    </location>
</feature>
<feature type="domain" description="YknX-like beta-barrel" evidence="5">
    <location>
        <begin position="226"/>
        <end position="303"/>
    </location>
</feature>
<dbReference type="Gene3D" id="1.10.287.470">
    <property type="entry name" value="Helix hairpin bin"/>
    <property type="match status" value="1"/>
</dbReference>
<evidence type="ECO:0000256" key="3">
    <source>
        <dbReference type="SAM" id="MobiDB-lite"/>
    </source>
</evidence>
<dbReference type="NCBIfam" id="TIGR01730">
    <property type="entry name" value="RND_mfp"/>
    <property type="match status" value="1"/>
</dbReference>
<dbReference type="InterPro" id="IPR006143">
    <property type="entry name" value="RND_pump_MFP"/>
</dbReference>
<feature type="coiled-coil region" evidence="2">
    <location>
        <begin position="102"/>
        <end position="184"/>
    </location>
</feature>
<name>A0A7V2AVE8_UNCEI</name>
<dbReference type="GO" id="GO:0015562">
    <property type="term" value="F:efflux transmembrane transporter activity"/>
    <property type="evidence" value="ECO:0007669"/>
    <property type="project" value="TreeGrafter"/>
</dbReference>
<feature type="compositionally biased region" description="Basic and acidic residues" evidence="3">
    <location>
        <begin position="325"/>
        <end position="334"/>
    </location>
</feature>
<gene>
    <name evidence="6" type="ORF">ENO08_05980</name>
</gene>
<dbReference type="Gene3D" id="2.40.420.20">
    <property type="match status" value="1"/>
</dbReference>
<feature type="region of interest" description="Disordered" evidence="3">
    <location>
        <begin position="325"/>
        <end position="348"/>
    </location>
</feature>
<dbReference type="GO" id="GO:1990281">
    <property type="term" value="C:efflux pump complex"/>
    <property type="evidence" value="ECO:0007669"/>
    <property type="project" value="TreeGrafter"/>
</dbReference>
<organism evidence="6">
    <name type="scientific">Eiseniibacteriota bacterium</name>
    <dbReference type="NCBI Taxonomy" id="2212470"/>
    <lineage>
        <taxon>Bacteria</taxon>
        <taxon>Candidatus Eiseniibacteriota</taxon>
    </lineage>
</organism>
<comment type="similarity">
    <text evidence="1">Belongs to the membrane fusion protein (MFP) (TC 8.A.1) family.</text>
</comment>
<dbReference type="InterPro" id="IPR058636">
    <property type="entry name" value="Beta-barrel_YknX"/>
</dbReference>
<keyword evidence="2" id="KW-0175">Coiled coil</keyword>
<evidence type="ECO:0000313" key="6">
    <source>
        <dbReference type="EMBL" id="HER43990.1"/>
    </source>
</evidence>
<evidence type="ECO:0000256" key="1">
    <source>
        <dbReference type="ARBA" id="ARBA00009477"/>
    </source>
</evidence>